<comment type="caution">
    <text evidence="2">The sequence shown here is derived from an EMBL/GenBank/DDBJ whole genome shotgun (WGS) entry which is preliminary data.</text>
</comment>
<organism evidence="2 3">
    <name type="scientific">Castanea mollissima</name>
    <name type="common">Chinese chestnut</name>
    <dbReference type="NCBI Taxonomy" id="60419"/>
    <lineage>
        <taxon>Eukaryota</taxon>
        <taxon>Viridiplantae</taxon>
        <taxon>Streptophyta</taxon>
        <taxon>Embryophyta</taxon>
        <taxon>Tracheophyta</taxon>
        <taxon>Spermatophyta</taxon>
        <taxon>Magnoliopsida</taxon>
        <taxon>eudicotyledons</taxon>
        <taxon>Gunneridae</taxon>
        <taxon>Pentapetalae</taxon>
        <taxon>rosids</taxon>
        <taxon>fabids</taxon>
        <taxon>Fagales</taxon>
        <taxon>Fagaceae</taxon>
        <taxon>Castanea</taxon>
    </lineage>
</organism>
<dbReference type="Proteomes" id="UP000737018">
    <property type="component" value="Unassembled WGS sequence"/>
</dbReference>
<name>A0A8J4VTW4_9ROSI</name>
<dbReference type="EMBL" id="JRKL02000539">
    <property type="protein sequence ID" value="KAF3970375.1"/>
    <property type="molecule type" value="Genomic_DNA"/>
</dbReference>
<protein>
    <submittedName>
        <fullName evidence="2">Uncharacterized protein</fullName>
    </submittedName>
</protein>
<reference evidence="2" key="1">
    <citation type="submission" date="2020-03" db="EMBL/GenBank/DDBJ databases">
        <title>Castanea mollissima Vanexum genome sequencing.</title>
        <authorList>
            <person name="Staton M."/>
        </authorList>
    </citation>
    <scope>NUCLEOTIDE SEQUENCE</scope>
    <source>
        <tissue evidence="2">Leaf</tissue>
    </source>
</reference>
<keyword evidence="3" id="KW-1185">Reference proteome</keyword>
<evidence type="ECO:0000256" key="1">
    <source>
        <dbReference type="SAM" id="MobiDB-lite"/>
    </source>
</evidence>
<evidence type="ECO:0000313" key="3">
    <source>
        <dbReference type="Proteomes" id="UP000737018"/>
    </source>
</evidence>
<accession>A0A8J4VTW4</accession>
<feature type="compositionally biased region" description="Basic and acidic residues" evidence="1">
    <location>
        <begin position="14"/>
        <end position="26"/>
    </location>
</feature>
<gene>
    <name evidence="2" type="ORF">CMV_005927</name>
</gene>
<evidence type="ECO:0000313" key="2">
    <source>
        <dbReference type="EMBL" id="KAF3970375.1"/>
    </source>
</evidence>
<feature type="region of interest" description="Disordered" evidence="1">
    <location>
        <begin position="1"/>
        <end position="27"/>
    </location>
</feature>
<dbReference type="AlphaFoldDB" id="A0A8J4VTW4"/>
<sequence length="95" mass="10823">MVVKNVKSETMALMDKERLGGRDERHHRPPPRVPLLLLRRRIRIRIQGWVGGVARTRAIHLGRWVKGIVSFGLAGSCRPAIECSTLRHVPWGQPM</sequence>
<proteinExistence type="predicted"/>